<evidence type="ECO:0008006" key="3">
    <source>
        <dbReference type="Google" id="ProtNLM"/>
    </source>
</evidence>
<evidence type="ECO:0000313" key="1">
    <source>
        <dbReference type="EMBL" id="RFN60421.1"/>
    </source>
</evidence>
<organism evidence="1 2">
    <name type="scientific">Marixanthomonas ophiurae</name>
    <dbReference type="NCBI Taxonomy" id="387659"/>
    <lineage>
        <taxon>Bacteria</taxon>
        <taxon>Pseudomonadati</taxon>
        <taxon>Bacteroidota</taxon>
        <taxon>Flavobacteriia</taxon>
        <taxon>Flavobacteriales</taxon>
        <taxon>Flavobacteriaceae</taxon>
        <taxon>Marixanthomonas</taxon>
    </lineage>
</organism>
<comment type="caution">
    <text evidence="1">The sequence shown here is derived from an EMBL/GenBank/DDBJ whole genome shotgun (WGS) entry which is preliminary data.</text>
</comment>
<keyword evidence="2" id="KW-1185">Reference proteome</keyword>
<gene>
    <name evidence="1" type="ORF">DZ858_01060</name>
</gene>
<accession>A0A3E1QE29</accession>
<dbReference type="AlphaFoldDB" id="A0A3E1QE29"/>
<evidence type="ECO:0000313" key="2">
    <source>
        <dbReference type="Proteomes" id="UP000261082"/>
    </source>
</evidence>
<reference evidence="1 2" key="1">
    <citation type="journal article" date="2007" name="Int. J. Syst. Evol. Microbiol.">
        <title>Marixanthomonas ophiurae gen. nov., sp. nov., a marine bacterium of the family Flavobacteriaceae isolated from a deep-sea brittle star.</title>
        <authorList>
            <person name="Romanenko L.A."/>
            <person name="Uchino M."/>
            <person name="Frolova G.M."/>
            <person name="Mikhailov V.V."/>
        </authorList>
    </citation>
    <scope>NUCLEOTIDE SEQUENCE [LARGE SCALE GENOMIC DNA]</scope>
    <source>
        <strain evidence="1 2">KMM 3046</strain>
    </source>
</reference>
<protein>
    <recommendedName>
        <fullName evidence="3">Glycine dehydrogenase</fullName>
    </recommendedName>
</protein>
<dbReference type="EMBL" id="QVID01000001">
    <property type="protein sequence ID" value="RFN60421.1"/>
    <property type="molecule type" value="Genomic_DNA"/>
</dbReference>
<proteinExistence type="predicted"/>
<sequence>MMFNCDEARHTCDKAQYNEANLWDSIKLNMHIIFCRLCRKHSARNGKLTKAVKNSQIQTLSPEQKNVIKEQLRQKMS</sequence>
<dbReference type="Proteomes" id="UP000261082">
    <property type="component" value="Unassembled WGS sequence"/>
</dbReference>
<name>A0A3E1QE29_9FLAO</name>